<evidence type="ECO:0000256" key="2">
    <source>
        <dbReference type="SAM" id="Phobius"/>
    </source>
</evidence>
<evidence type="ECO:0000313" key="5">
    <source>
        <dbReference type="Proteomes" id="UP000465601"/>
    </source>
</evidence>
<keyword evidence="1" id="KW-0238">DNA-binding</keyword>
<dbReference type="CDD" id="cd01106">
    <property type="entry name" value="HTH_TipAL-Mta"/>
    <property type="match status" value="1"/>
</dbReference>
<reference evidence="4 5" key="1">
    <citation type="submission" date="2019-10" db="EMBL/GenBank/DDBJ databases">
        <title>Alkaliphilus serpentinus sp. nov. and Alkaliphilus pronyensis sp. nov., two novel anaerobic alkaliphilic species isolated from the serpentinized-hosted hydrothermal field of the Prony Bay (New Caledonia).</title>
        <authorList>
            <person name="Postec A."/>
        </authorList>
    </citation>
    <scope>NUCLEOTIDE SEQUENCE [LARGE SCALE GENOMIC DNA]</scope>
    <source>
        <strain evidence="4 5">LacT</strain>
    </source>
</reference>
<keyword evidence="5" id="KW-1185">Reference proteome</keyword>
<dbReference type="GO" id="GO:0003700">
    <property type="term" value="F:DNA-binding transcription factor activity"/>
    <property type="evidence" value="ECO:0007669"/>
    <property type="project" value="InterPro"/>
</dbReference>
<dbReference type="PANTHER" id="PTHR30204">
    <property type="entry name" value="REDOX-CYCLING DRUG-SENSING TRANSCRIPTIONAL ACTIVATOR SOXR"/>
    <property type="match status" value="1"/>
</dbReference>
<dbReference type="InterPro" id="IPR009061">
    <property type="entry name" value="DNA-bd_dom_put_sf"/>
</dbReference>
<dbReference type="PANTHER" id="PTHR30204:SF96">
    <property type="entry name" value="CHROMOSOME-ANCHORING PROTEIN RACA"/>
    <property type="match status" value="1"/>
</dbReference>
<dbReference type="PROSITE" id="PS50937">
    <property type="entry name" value="HTH_MERR_2"/>
    <property type="match status" value="1"/>
</dbReference>
<dbReference type="EMBL" id="WBZB01000029">
    <property type="protein sequence ID" value="KAB3529513.1"/>
    <property type="molecule type" value="Genomic_DNA"/>
</dbReference>
<keyword evidence="2" id="KW-1133">Transmembrane helix</keyword>
<name>A0A833M9C9_9FIRM</name>
<feature type="transmembrane region" description="Helical" evidence="2">
    <location>
        <begin position="169"/>
        <end position="188"/>
    </location>
</feature>
<gene>
    <name evidence="4" type="ORF">F8153_09080</name>
</gene>
<evidence type="ECO:0000313" key="4">
    <source>
        <dbReference type="EMBL" id="KAB3529513.1"/>
    </source>
</evidence>
<evidence type="ECO:0000259" key="3">
    <source>
        <dbReference type="PROSITE" id="PS50937"/>
    </source>
</evidence>
<dbReference type="SMART" id="SM00422">
    <property type="entry name" value="HTH_MERR"/>
    <property type="match status" value="1"/>
</dbReference>
<feature type="domain" description="HTH merR-type" evidence="3">
    <location>
        <begin position="6"/>
        <end position="75"/>
    </location>
</feature>
<dbReference type="AlphaFoldDB" id="A0A833M9C9"/>
<sequence>MNMKQTFSTGEVAKLCNVSIRTVQYYDKENIVKPSELSEGGRRIYSQDDLQNFRCVCLYKSLGFLLEEIKTVMQSQNPYELLAKTIVSQKEKIDEKVQLLIHEKERLLALYEQIEQTGKVEVESIEDMENLLVKKRTHRKTDIITYIFMGCYILILLIIFPIANFLSGIAPFIMYGIAAMILIGLIYYHAEVNAYVCTECRQKFTIGLWNDMVSLNGMKKGKYLKCPHCNHRGWFKDTYRD</sequence>
<dbReference type="InterPro" id="IPR047057">
    <property type="entry name" value="MerR_fam"/>
</dbReference>
<dbReference type="Proteomes" id="UP000465601">
    <property type="component" value="Unassembled WGS sequence"/>
</dbReference>
<dbReference type="InterPro" id="IPR000551">
    <property type="entry name" value="MerR-type_HTH_dom"/>
</dbReference>
<feature type="transmembrane region" description="Helical" evidence="2">
    <location>
        <begin position="143"/>
        <end position="163"/>
    </location>
</feature>
<dbReference type="OrthoDB" id="9777497at2"/>
<dbReference type="SUPFAM" id="SSF46955">
    <property type="entry name" value="Putative DNA-binding domain"/>
    <property type="match status" value="1"/>
</dbReference>
<comment type="caution">
    <text evidence="4">The sequence shown here is derived from an EMBL/GenBank/DDBJ whole genome shotgun (WGS) entry which is preliminary data.</text>
</comment>
<proteinExistence type="predicted"/>
<dbReference type="GO" id="GO:0003677">
    <property type="term" value="F:DNA binding"/>
    <property type="evidence" value="ECO:0007669"/>
    <property type="project" value="UniProtKB-KW"/>
</dbReference>
<protein>
    <submittedName>
        <fullName evidence="4">MerR family transcriptional regulator</fullName>
    </submittedName>
</protein>
<keyword evidence="2" id="KW-0812">Transmembrane</keyword>
<dbReference type="Pfam" id="PF13411">
    <property type="entry name" value="MerR_1"/>
    <property type="match status" value="1"/>
</dbReference>
<keyword evidence="2" id="KW-0472">Membrane</keyword>
<evidence type="ECO:0000256" key="1">
    <source>
        <dbReference type="ARBA" id="ARBA00023125"/>
    </source>
</evidence>
<accession>A0A833M9C9</accession>
<dbReference type="Gene3D" id="1.10.1660.10">
    <property type="match status" value="1"/>
</dbReference>
<organism evidence="4 5">
    <name type="scientific">Alkaliphilus serpentinus</name>
    <dbReference type="NCBI Taxonomy" id="1482731"/>
    <lineage>
        <taxon>Bacteria</taxon>
        <taxon>Bacillati</taxon>
        <taxon>Bacillota</taxon>
        <taxon>Clostridia</taxon>
        <taxon>Peptostreptococcales</taxon>
        <taxon>Natronincolaceae</taxon>
        <taxon>Alkaliphilus</taxon>
    </lineage>
</organism>